<accession>A0AAD7E0T5</accession>
<dbReference type="AlphaFoldDB" id="A0AAD7E0T5"/>
<name>A0AAD7E0T5_9AGAR</name>
<sequence>MIGFASAACLLHRVRASPEQANEGGYMTTGKEEMFASGRLVVLAPAFKSARQRDTRCRSEDNICFQAGPEALDIEGRDDGAKRSELGKNTINWERLSQPHIKPSASELGSVGYARAGNRAGPLDDSPLNWVYASMQKNIAILNRSPRARTMRFAPAVLGFLLTENRRLWHCSDAYRIAREITIPYPLKFRVGTTLKFPSVAKRSASYYRLLP</sequence>
<organism evidence="1 2">
    <name type="scientific">Mycena pura</name>
    <dbReference type="NCBI Taxonomy" id="153505"/>
    <lineage>
        <taxon>Eukaryota</taxon>
        <taxon>Fungi</taxon>
        <taxon>Dikarya</taxon>
        <taxon>Basidiomycota</taxon>
        <taxon>Agaricomycotina</taxon>
        <taxon>Agaricomycetes</taxon>
        <taxon>Agaricomycetidae</taxon>
        <taxon>Agaricales</taxon>
        <taxon>Marasmiineae</taxon>
        <taxon>Mycenaceae</taxon>
        <taxon>Mycena</taxon>
    </lineage>
</organism>
<dbReference type="Proteomes" id="UP001219525">
    <property type="component" value="Unassembled WGS sequence"/>
</dbReference>
<comment type="caution">
    <text evidence="1">The sequence shown here is derived from an EMBL/GenBank/DDBJ whole genome shotgun (WGS) entry which is preliminary data.</text>
</comment>
<evidence type="ECO:0000313" key="1">
    <source>
        <dbReference type="EMBL" id="KAJ7223131.1"/>
    </source>
</evidence>
<gene>
    <name evidence="1" type="ORF">GGX14DRAFT_387490</name>
</gene>
<proteinExistence type="predicted"/>
<evidence type="ECO:0000313" key="2">
    <source>
        <dbReference type="Proteomes" id="UP001219525"/>
    </source>
</evidence>
<reference evidence="1" key="1">
    <citation type="submission" date="2023-03" db="EMBL/GenBank/DDBJ databases">
        <title>Massive genome expansion in bonnet fungi (Mycena s.s.) driven by repeated elements and novel gene families across ecological guilds.</title>
        <authorList>
            <consortium name="Lawrence Berkeley National Laboratory"/>
            <person name="Harder C.B."/>
            <person name="Miyauchi S."/>
            <person name="Viragh M."/>
            <person name="Kuo A."/>
            <person name="Thoen E."/>
            <person name="Andreopoulos B."/>
            <person name="Lu D."/>
            <person name="Skrede I."/>
            <person name="Drula E."/>
            <person name="Henrissat B."/>
            <person name="Morin E."/>
            <person name="Kohler A."/>
            <person name="Barry K."/>
            <person name="LaButti K."/>
            <person name="Morin E."/>
            <person name="Salamov A."/>
            <person name="Lipzen A."/>
            <person name="Mereny Z."/>
            <person name="Hegedus B."/>
            <person name="Baldrian P."/>
            <person name="Stursova M."/>
            <person name="Weitz H."/>
            <person name="Taylor A."/>
            <person name="Grigoriev I.V."/>
            <person name="Nagy L.G."/>
            <person name="Martin F."/>
            <person name="Kauserud H."/>
        </authorList>
    </citation>
    <scope>NUCLEOTIDE SEQUENCE</scope>
    <source>
        <strain evidence="1">9144</strain>
    </source>
</reference>
<keyword evidence="2" id="KW-1185">Reference proteome</keyword>
<protein>
    <submittedName>
        <fullName evidence="1">Uncharacterized protein</fullName>
    </submittedName>
</protein>
<dbReference type="EMBL" id="JARJCW010000006">
    <property type="protein sequence ID" value="KAJ7223131.1"/>
    <property type="molecule type" value="Genomic_DNA"/>
</dbReference>